<evidence type="ECO:0000313" key="2">
    <source>
        <dbReference type="EMBL" id="KAK2115023.1"/>
    </source>
</evidence>
<protein>
    <submittedName>
        <fullName evidence="2">Rac GTPase-activating protein 1</fullName>
    </submittedName>
</protein>
<evidence type="ECO:0000256" key="1">
    <source>
        <dbReference type="SAM" id="MobiDB-lite"/>
    </source>
</evidence>
<sequence length="117" mass="13102">MAHAVPNPDPVTMLQDIKHQLEVVEHLVSLFLEYWSQFMMMKQEIIDPLHVTENSNTFSTPQMLDIKVSLLGPVTTPENQLLKTSSSSPLPQKVQSILTENTPRFGSKSKSATKLGQ</sequence>
<comment type="caution">
    <text evidence="2">The sequence shown here is derived from an EMBL/GenBank/DDBJ whole genome shotgun (WGS) entry which is preliminary data.</text>
</comment>
<dbReference type="Proteomes" id="UP001266305">
    <property type="component" value="Unassembled WGS sequence"/>
</dbReference>
<organism evidence="2 3">
    <name type="scientific">Saguinus oedipus</name>
    <name type="common">Cotton-top tamarin</name>
    <name type="synonym">Oedipomidas oedipus</name>
    <dbReference type="NCBI Taxonomy" id="9490"/>
    <lineage>
        <taxon>Eukaryota</taxon>
        <taxon>Metazoa</taxon>
        <taxon>Chordata</taxon>
        <taxon>Craniata</taxon>
        <taxon>Vertebrata</taxon>
        <taxon>Euteleostomi</taxon>
        <taxon>Mammalia</taxon>
        <taxon>Eutheria</taxon>
        <taxon>Euarchontoglires</taxon>
        <taxon>Primates</taxon>
        <taxon>Haplorrhini</taxon>
        <taxon>Platyrrhini</taxon>
        <taxon>Cebidae</taxon>
        <taxon>Callitrichinae</taxon>
        <taxon>Saguinus</taxon>
    </lineage>
</organism>
<proteinExistence type="predicted"/>
<evidence type="ECO:0000313" key="3">
    <source>
        <dbReference type="Proteomes" id="UP001266305"/>
    </source>
</evidence>
<gene>
    <name evidence="2" type="primary">RACGAP1_2</name>
    <name evidence="2" type="ORF">P7K49_005648</name>
</gene>
<dbReference type="PANTHER" id="PTHR46199">
    <property type="entry name" value="RAC GTPASE-ACTIVATING PROTEIN 1"/>
    <property type="match status" value="1"/>
</dbReference>
<keyword evidence="3" id="KW-1185">Reference proteome</keyword>
<dbReference type="EMBL" id="JASSZA010000003">
    <property type="protein sequence ID" value="KAK2115023.1"/>
    <property type="molecule type" value="Genomic_DNA"/>
</dbReference>
<reference evidence="2 3" key="1">
    <citation type="submission" date="2023-05" db="EMBL/GenBank/DDBJ databases">
        <title>B98-5 Cell Line De Novo Hybrid Assembly: An Optical Mapping Approach.</title>
        <authorList>
            <person name="Kananen K."/>
            <person name="Auerbach J.A."/>
            <person name="Kautto E."/>
            <person name="Blachly J.S."/>
        </authorList>
    </citation>
    <scope>NUCLEOTIDE SEQUENCE [LARGE SCALE GENOMIC DNA]</scope>
    <source>
        <strain evidence="2">B95-8</strain>
        <tissue evidence="2">Cell line</tissue>
    </source>
</reference>
<dbReference type="PANTHER" id="PTHR46199:SF3">
    <property type="entry name" value="RAC GTPASE-ACTIVATING PROTEIN 1"/>
    <property type="match status" value="1"/>
</dbReference>
<feature type="region of interest" description="Disordered" evidence="1">
    <location>
        <begin position="78"/>
        <end position="117"/>
    </location>
</feature>
<name>A0ABQ9W051_SAGOE</name>
<accession>A0ABQ9W051</accession>